<dbReference type="RefSeq" id="XP_016231962.1">
    <property type="nucleotide sequence ID" value="XM_016383339.1"/>
</dbReference>
<dbReference type="AlphaFoldDB" id="A0A0D1Y9V5"/>
<sequence length="155" mass="17343">MEIAKQHLFSKQLSKHSVGAYMELCREIGNSFEAIPQAVFAEGSSQGRHASHSRSILQLDAQTKALQTEKEKLSAELRQIQDQANAESVLRFQTEHKLSELEVDLSLMRDENARLSLMNEKLTKQTEQSDAERKKVLAVLYSLGPGPSSAILSYI</sequence>
<keyword evidence="1" id="KW-0175">Coiled coil</keyword>
<dbReference type="EMBL" id="KN847498">
    <property type="protein sequence ID" value="KIW11746.1"/>
    <property type="molecule type" value="Genomic_DNA"/>
</dbReference>
<dbReference type="GeneID" id="27336101"/>
<reference evidence="2 3" key="1">
    <citation type="submission" date="2015-01" db="EMBL/GenBank/DDBJ databases">
        <title>The Genome Sequence of Exophiala spinifera CBS89968.</title>
        <authorList>
            <consortium name="The Broad Institute Genomics Platform"/>
            <person name="Cuomo C."/>
            <person name="de Hoog S."/>
            <person name="Gorbushina A."/>
            <person name="Stielow B."/>
            <person name="Teixiera M."/>
            <person name="Abouelleil A."/>
            <person name="Chapman S.B."/>
            <person name="Priest M."/>
            <person name="Young S.K."/>
            <person name="Wortman J."/>
            <person name="Nusbaum C."/>
            <person name="Birren B."/>
        </authorList>
    </citation>
    <scope>NUCLEOTIDE SEQUENCE [LARGE SCALE GENOMIC DNA]</scope>
    <source>
        <strain evidence="2 3">CBS 89968</strain>
    </source>
</reference>
<dbReference type="OrthoDB" id="4161548at2759"/>
<evidence type="ECO:0000256" key="1">
    <source>
        <dbReference type="SAM" id="Coils"/>
    </source>
</evidence>
<proteinExistence type="predicted"/>
<protein>
    <recommendedName>
        <fullName evidence="4">Autophagy-related protein 16 domain-containing protein</fullName>
    </recommendedName>
</protein>
<dbReference type="Proteomes" id="UP000053328">
    <property type="component" value="Unassembled WGS sequence"/>
</dbReference>
<accession>A0A0D1Y9V5</accession>
<dbReference type="HOGENOM" id="CLU_1695485_0_0_1"/>
<evidence type="ECO:0000313" key="3">
    <source>
        <dbReference type="Proteomes" id="UP000053328"/>
    </source>
</evidence>
<name>A0A0D1Y9V5_9EURO</name>
<gene>
    <name evidence="2" type="ORF">PV08_09018</name>
</gene>
<organism evidence="2 3">
    <name type="scientific">Exophiala spinifera</name>
    <dbReference type="NCBI Taxonomy" id="91928"/>
    <lineage>
        <taxon>Eukaryota</taxon>
        <taxon>Fungi</taxon>
        <taxon>Dikarya</taxon>
        <taxon>Ascomycota</taxon>
        <taxon>Pezizomycotina</taxon>
        <taxon>Eurotiomycetes</taxon>
        <taxon>Chaetothyriomycetidae</taxon>
        <taxon>Chaetothyriales</taxon>
        <taxon>Herpotrichiellaceae</taxon>
        <taxon>Exophiala</taxon>
    </lineage>
</organism>
<keyword evidence="3" id="KW-1185">Reference proteome</keyword>
<dbReference type="VEuPathDB" id="FungiDB:PV08_09018"/>
<evidence type="ECO:0008006" key="4">
    <source>
        <dbReference type="Google" id="ProtNLM"/>
    </source>
</evidence>
<evidence type="ECO:0000313" key="2">
    <source>
        <dbReference type="EMBL" id="KIW11746.1"/>
    </source>
</evidence>
<feature type="coiled-coil region" evidence="1">
    <location>
        <begin position="56"/>
        <end position="125"/>
    </location>
</feature>